<keyword evidence="1" id="KW-0812">Transmembrane</keyword>
<name>A0ABU9ICS4_9SPHN</name>
<dbReference type="Pfam" id="PF07811">
    <property type="entry name" value="TadE"/>
    <property type="match status" value="1"/>
</dbReference>
<dbReference type="RefSeq" id="WP_341672733.1">
    <property type="nucleotide sequence ID" value="NZ_JBBYHV010000001.1"/>
</dbReference>
<sequence length="146" mass="16183">MRKLTFFPRIRRDENGAAAIEFALLGPAFLLMLMGVLQVGMAMQNYNALRSLSADVARYAMVQYQTGNKLSNSQIETFAENHALGAPYLLDQNRVNVVVTNASTQRVAGATELEVVVAYQVDSLLGFAGIEFPFITYTRPIFLLDE</sequence>
<evidence type="ECO:0000313" key="3">
    <source>
        <dbReference type="EMBL" id="MEL1250218.1"/>
    </source>
</evidence>
<keyword evidence="1" id="KW-1133">Transmembrane helix</keyword>
<protein>
    <submittedName>
        <fullName evidence="3">TadE/TadG family type IV pilus assembly protein</fullName>
    </submittedName>
</protein>
<accession>A0ABU9ICS4</accession>
<evidence type="ECO:0000313" key="4">
    <source>
        <dbReference type="Proteomes" id="UP001497045"/>
    </source>
</evidence>
<organism evidence="3 4">
    <name type="scientific">Aurantiacibacter gilvus</name>
    <dbReference type="NCBI Taxonomy" id="3139141"/>
    <lineage>
        <taxon>Bacteria</taxon>
        <taxon>Pseudomonadati</taxon>
        <taxon>Pseudomonadota</taxon>
        <taxon>Alphaproteobacteria</taxon>
        <taxon>Sphingomonadales</taxon>
        <taxon>Erythrobacteraceae</taxon>
        <taxon>Aurantiacibacter</taxon>
    </lineage>
</organism>
<gene>
    <name evidence="3" type="ORF">AAEO60_06000</name>
</gene>
<comment type="caution">
    <text evidence="3">The sequence shown here is derived from an EMBL/GenBank/DDBJ whole genome shotgun (WGS) entry which is preliminary data.</text>
</comment>
<dbReference type="InterPro" id="IPR012495">
    <property type="entry name" value="TadE-like_dom"/>
</dbReference>
<evidence type="ECO:0000259" key="2">
    <source>
        <dbReference type="Pfam" id="PF07811"/>
    </source>
</evidence>
<evidence type="ECO:0000256" key="1">
    <source>
        <dbReference type="SAM" id="Phobius"/>
    </source>
</evidence>
<feature type="transmembrane region" description="Helical" evidence="1">
    <location>
        <begin position="20"/>
        <end position="43"/>
    </location>
</feature>
<dbReference type="Proteomes" id="UP001497045">
    <property type="component" value="Unassembled WGS sequence"/>
</dbReference>
<proteinExistence type="predicted"/>
<keyword evidence="4" id="KW-1185">Reference proteome</keyword>
<reference evidence="3 4" key="1">
    <citation type="submission" date="2024-04" db="EMBL/GenBank/DDBJ databases">
        <title>Aurantiacibacter sp. DGU6 16S ribosomal RNA gene Genome sequencing and assembly.</title>
        <authorList>
            <person name="Park S."/>
        </authorList>
    </citation>
    <scope>NUCLEOTIDE SEQUENCE [LARGE SCALE GENOMIC DNA]</scope>
    <source>
        <strain evidence="3 4">DGU6</strain>
    </source>
</reference>
<keyword evidence="1" id="KW-0472">Membrane</keyword>
<dbReference type="EMBL" id="JBBYHV010000001">
    <property type="protein sequence ID" value="MEL1250218.1"/>
    <property type="molecule type" value="Genomic_DNA"/>
</dbReference>
<feature type="domain" description="TadE-like" evidence="2">
    <location>
        <begin position="16"/>
        <end position="58"/>
    </location>
</feature>